<feature type="compositionally biased region" description="Basic and acidic residues" evidence="1">
    <location>
        <begin position="1"/>
        <end position="14"/>
    </location>
</feature>
<evidence type="ECO:0000313" key="2">
    <source>
        <dbReference type="EMBL" id="MBU8821461.1"/>
    </source>
</evidence>
<dbReference type="RefSeq" id="WP_214394114.1">
    <property type="nucleotide sequence ID" value="NZ_JAHBOL010000005.1"/>
</dbReference>
<evidence type="ECO:0008006" key="4">
    <source>
        <dbReference type="Google" id="ProtNLM"/>
    </source>
</evidence>
<reference evidence="2 3" key="1">
    <citation type="submission" date="2021-05" db="EMBL/GenBank/DDBJ databases">
        <title>Draft Genome Sequences of Clinical Respiratory Isolates of Mycobacterium goodii Recovered in Ireland.</title>
        <authorList>
            <person name="Flanagan P.R."/>
            <person name="Mok S."/>
            <person name="Roycroft E."/>
            <person name="Rogers T.R."/>
            <person name="Fitzgibbon M."/>
        </authorList>
    </citation>
    <scope>NUCLEOTIDE SEQUENCE [LARGE SCALE GENOMIC DNA]</scope>
    <source>
        <strain evidence="2 3">14IE55</strain>
    </source>
</reference>
<comment type="caution">
    <text evidence="2">The sequence shown here is derived from an EMBL/GenBank/DDBJ whole genome shotgun (WGS) entry which is preliminary data.</text>
</comment>
<organism evidence="2 3">
    <name type="scientific">Mycolicibacterium goodii</name>
    <name type="common">Mycobacterium goodii</name>
    <dbReference type="NCBI Taxonomy" id="134601"/>
    <lineage>
        <taxon>Bacteria</taxon>
        <taxon>Bacillati</taxon>
        <taxon>Actinomycetota</taxon>
        <taxon>Actinomycetes</taxon>
        <taxon>Mycobacteriales</taxon>
        <taxon>Mycobacteriaceae</taxon>
        <taxon>Mycolicibacterium</taxon>
    </lineage>
</organism>
<proteinExistence type="predicted"/>
<sequence length="68" mass="7394">MRRRTNLRDIRDAHGTGQTPADGTFYTDAANRASGIQSDLEGVGRAAGTHWTGEAADMYQTINKRLAT</sequence>
<dbReference type="Proteomes" id="UP000696413">
    <property type="component" value="Unassembled WGS sequence"/>
</dbReference>
<feature type="region of interest" description="Disordered" evidence="1">
    <location>
        <begin position="1"/>
        <end position="25"/>
    </location>
</feature>
<accession>A0ABS6HFM4</accession>
<gene>
    <name evidence="2" type="ORF">KL859_01060</name>
</gene>
<name>A0ABS6HFM4_MYCGD</name>
<evidence type="ECO:0000313" key="3">
    <source>
        <dbReference type="Proteomes" id="UP000696413"/>
    </source>
</evidence>
<dbReference type="EMBL" id="JAHBOM010000001">
    <property type="protein sequence ID" value="MBU8821461.1"/>
    <property type="molecule type" value="Genomic_DNA"/>
</dbReference>
<evidence type="ECO:0000256" key="1">
    <source>
        <dbReference type="SAM" id="MobiDB-lite"/>
    </source>
</evidence>
<keyword evidence="3" id="KW-1185">Reference proteome</keyword>
<protein>
    <recommendedName>
        <fullName evidence="4">WXG100 family type VII secretion target</fullName>
    </recommendedName>
</protein>